<dbReference type="AlphaFoldDB" id="A0A644WVI2"/>
<protein>
    <submittedName>
        <fullName evidence="1">Uncharacterized protein</fullName>
    </submittedName>
</protein>
<gene>
    <name evidence="1" type="ORF">SDC9_54247</name>
</gene>
<proteinExistence type="predicted"/>
<accession>A0A644WVI2</accession>
<evidence type="ECO:0000313" key="1">
    <source>
        <dbReference type="EMBL" id="MPM07936.1"/>
    </source>
</evidence>
<dbReference type="EMBL" id="VSSQ01001391">
    <property type="protein sequence ID" value="MPM07936.1"/>
    <property type="molecule type" value="Genomic_DNA"/>
</dbReference>
<reference evidence="1" key="1">
    <citation type="submission" date="2019-08" db="EMBL/GenBank/DDBJ databases">
        <authorList>
            <person name="Kucharzyk K."/>
            <person name="Murdoch R.W."/>
            <person name="Higgins S."/>
            <person name="Loffler F."/>
        </authorList>
    </citation>
    <scope>NUCLEOTIDE SEQUENCE</scope>
</reference>
<comment type="caution">
    <text evidence="1">The sequence shown here is derived from an EMBL/GenBank/DDBJ whole genome shotgun (WGS) entry which is preliminary data.</text>
</comment>
<sequence>MRPVRELNEEYIPVRDVFLDILKIRQDAGKNTTFKQNQDFLSVSFFDSEDNNKSFWVTLGKKRNKLEFKYFYYLTVDCLIDSVDKPTPSKNRRVAEYFSMSEDIYRFERIILAVYDYRDMESNGKLFDCCQNYMECSDARACIHPDEEFRKRCTYRQKLKRGIIFFGQNRNID</sequence>
<organism evidence="1">
    <name type="scientific">bioreactor metagenome</name>
    <dbReference type="NCBI Taxonomy" id="1076179"/>
    <lineage>
        <taxon>unclassified sequences</taxon>
        <taxon>metagenomes</taxon>
        <taxon>ecological metagenomes</taxon>
    </lineage>
</organism>
<name>A0A644WVI2_9ZZZZ</name>